<sequence>MRDGRHESDRGHQGPEFHASRDRRVHGRGGQRSVMEGAEPRIQSAQTFRRGRAIAFLDRLEVKRRALAQQLNQPEYDAIKPVISGELKAVDEIIQEFIHLFELREVVTDEHERD</sequence>
<evidence type="ECO:0000313" key="3">
    <source>
        <dbReference type="Proteomes" id="UP001597211"/>
    </source>
</evidence>
<accession>A0ABW3SBH2</accession>
<protein>
    <submittedName>
        <fullName evidence="2">Uncharacterized protein</fullName>
    </submittedName>
</protein>
<keyword evidence="3" id="KW-1185">Reference proteome</keyword>
<organism evidence="2 3">
    <name type="scientific">Paenibacillus timonensis</name>
    <dbReference type="NCBI Taxonomy" id="225915"/>
    <lineage>
        <taxon>Bacteria</taxon>
        <taxon>Bacillati</taxon>
        <taxon>Bacillota</taxon>
        <taxon>Bacilli</taxon>
        <taxon>Bacillales</taxon>
        <taxon>Paenibacillaceae</taxon>
        <taxon>Paenibacillus</taxon>
    </lineage>
</organism>
<name>A0ABW3SBH2_9BACL</name>
<feature type="compositionally biased region" description="Basic and acidic residues" evidence="1">
    <location>
        <begin position="1"/>
        <end position="22"/>
    </location>
</feature>
<evidence type="ECO:0000313" key="2">
    <source>
        <dbReference type="EMBL" id="MFD1181606.1"/>
    </source>
</evidence>
<proteinExistence type="predicted"/>
<evidence type="ECO:0000256" key="1">
    <source>
        <dbReference type="SAM" id="MobiDB-lite"/>
    </source>
</evidence>
<dbReference type="Proteomes" id="UP001597211">
    <property type="component" value="Unassembled WGS sequence"/>
</dbReference>
<reference evidence="3" key="1">
    <citation type="journal article" date="2019" name="Int. J. Syst. Evol. Microbiol.">
        <title>The Global Catalogue of Microorganisms (GCM) 10K type strain sequencing project: providing services to taxonomists for standard genome sequencing and annotation.</title>
        <authorList>
            <consortium name="The Broad Institute Genomics Platform"/>
            <consortium name="The Broad Institute Genome Sequencing Center for Infectious Disease"/>
            <person name="Wu L."/>
            <person name="Ma J."/>
        </authorList>
    </citation>
    <scope>NUCLEOTIDE SEQUENCE [LARGE SCALE GENOMIC DNA]</scope>
    <source>
        <strain evidence="3">CCUG 48216</strain>
    </source>
</reference>
<dbReference type="EMBL" id="JBHTKZ010000014">
    <property type="protein sequence ID" value="MFD1181606.1"/>
    <property type="molecule type" value="Genomic_DNA"/>
</dbReference>
<comment type="caution">
    <text evidence="2">The sequence shown here is derived from an EMBL/GenBank/DDBJ whole genome shotgun (WGS) entry which is preliminary data.</text>
</comment>
<dbReference type="RefSeq" id="WP_240268620.1">
    <property type="nucleotide sequence ID" value="NZ_JAKSXN010000014.1"/>
</dbReference>
<gene>
    <name evidence="2" type="ORF">ACFQ2Z_09565</name>
</gene>
<feature type="region of interest" description="Disordered" evidence="1">
    <location>
        <begin position="1"/>
        <end position="46"/>
    </location>
</feature>